<dbReference type="AlphaFoldDB" id="A0A224YMN0"/>
<sequence length="208" mass="24374">MATIREVCAVSLFIFSIFITLRLSGAEDSDQDSEYYEIDIRKFLNTSETIWTLNTTSKTPHMCKKETKYNITANETFFTRSYQGSSEEFLQGIFLYNTFYSEYDAMNVGKPGKLVDKEEIVFQGYNNTCAVFKRTLRANEIILFSYNQREIVYELRVKSSRINNPDDECLKWYLYSIPYPKESTRVYNHHCKQPSKNVDAGETIIHQE</sequence>
<evidence type="ECO:0000313" key="2">
    <source>
        <dbReference type="EMBL" id="MAA15102.1"/>
    </source>
</evidence>
<protein>
    <submittedName>
        <fullName evidence="2">Lipocalin</fullName>
    </submittedName>
</protein>
<organism evidence="2">
    <name type="scientific">Rhipicephalus zambeziensis</name>
    <dbReference type="NCBI Taxonomy" id="60191"/>
    <lineage>
        <taxon>Eukaryota</taxon>
        <taxon>Metazoa</taxon>
        <taxon>Ecdysozoa</taxon>
        <taxon>Arthropoda</taxon>
        <taxon>Chelicerata</taxon>
        <taxon>Arachnida</taxon>
        <taxon>Acari</taxon>
        <taxon>Parasitiformes</taxon>
        <taxon>Ixodida</taxon>
        <taxon>Ixodoidea</taxon>
        <taxon>Ixodidae</taxon>
        <taxon>Rhipicephalinae</taxon>
        <taxon>Rhipicephalus</taxon>
        <taxon>Rhipicephalus</taxon>
    </lineage>
</organism>
<proteinExistence type="predicted"/>
<feature type="chain" id="PRO_5012352703" evidence="1">
    <location>
        <begin position="27"/>
        <end position="208"/>
    </location>
</feature>
<accession>A0A224YMN0</accession>
<dbReference type="EMBL" id="GFPF01003956">
    <property type="protein sequence ID" value="MAA15102.1"/>
    <property type="molecule type" value="Transcribed_RNA"/>
</dbReference>
<name>A0A224YMN0_9ACAR</name>
<evidence type="ECO:0000256" key="1">
    <source>
        <dbReference type="SAM" id="SignalP"/>
    </source>
</evidence>
<keyword evidence="1" id="KW-0732">Signal</keyword>
<reference evidence="2" key="1">
    <citation type="journal article" date="2017" name="Parasit. Vectors">
        <title>Sialotranscriptomics of Rhipicephalus zambeziensis reveals intricate expression profiles of secretory proteins and suggests tight temporal transcriptional regulation during blood-feeding.</title>
        <authorList>
            <person name="de Castro M.H."/>
            <person name="de Klerk D."/>
            <person name="Pienaar R."/>
            <person name="Rees D.J.G."/>
            <person name="Mans B.J."/>
        </authorList>
    </citation>
    <scope>NUCLEOTIDE SEQUENCE</scope>
    <source>
        <tissue evidence="2">Salivary glands</tissue>
    </source>
</reference>
<feature type="signal peptide" evidence="1">
    <location>
        <begin position="1"/>
        <end position="26"/>
    </location>
</feature>